<protein>
    <submittedName>
        <fullName evidence="1">Uncharacterized protein</fullName>
    </submittedName>
</protein>
<proteinExistence type="predicted"/>
<reference evidence="1 2" key="1">
    <citation type="submission" date="2020-12" db="EMBL/GenBank/DDBJ databases">
        <title>Olleya sediminilitoris sp. nov., isolated from a tidal flat.</title>
        <authorList>
            <person name="Park S."/>
            <person name="Yoon J.-H."/>
        </authorList>
    </citation>
    <scope>NUCLEOTIDE SEQUENCE [LARGE SCALE GENOMIC DNA]</scope>
    <source>
        <strain evidence="1 2">YSTF-M6</strain>
    </source>
</reference>
<dbReference type="RefSeq" id="WP_054851083.1">
    <property type="nucleotide sequence ID" value="NZ_JAEMEF010000002.1"/>
</dbReference>
<sequence>MAKQKGFIKLKGSLGGLTFYNNNGKDLIRTTGGVDKNRIKNDPAFKRTRENMSEFGASARIGKSLRMGFSNIIKSMSDTSIVGRITGLMKKINSVGSGLRGQRAFEMLPNKALLEGFEFNKTSPLDAIFYAPNTAPTLDANRSVASWVVPDFNVSNYMNAPEGATHFKFVMVSTVLSDYSFNTPLGKYEATDELENETNGIAYSNEIPISGMVGADTSLSVDLGFAAALPATVAVINAVGVIFYQQINSLLYELASYNAMKIASIG</sequence>
<gene>
    <name evidence="1" type="ORF">JAO71_03735</name>
</gene>
<evidence type="ECO:0000313" key="2">
    <source>
        <dbReference type="Proteomes" id="UP000605013"/>
    </source>
</evidence>
<evidence type="ECO:0000313" key="1">
    <source>
        <dbReference type="EMBL" id="MBL7558906.1"/>
    </source>
</evidence>
<name>A0ABS1WIG0_9FLAO</name>
<keyword evidence="2" id="KW-1185">Reference proteome</keyword>
<organism evidence="1 2">
    <name type="scientific">Olleya sediminilitoris</name>
    <dbReference type="NCBI Taxonomy" id="2795739"/>
    <lineage>
        <taxon>Bacteria</taxon>
        <taxon>Pseudomonadati</taxon>
        <taxon>Bacteroidota</taxon>
        <taxon>Flavobacteriia</taxon>
        <taxon>Flavobacteriales</taxon>
        <taxon>Flavobacteriaceae</taxon>
    </lineage>
</organism>
<dbReference type="EMBL" id="JAEMEF010000002">
    <property type="protein sequence ID" value="MBL7558906.1"/>
    <property type="molecule type" value="Genomic_DNA"/>
</dbReference>
<dbReference type="Proteomes" id="UP000605013">
    <property type="component" value="Unassembled WGS sequence"/>
</dbReference>
<comment type="caution">
    <text evidence="1">The sequence shown here is derived from an EMBL/GenBank/DDBJ whole genome shotgun (WGS) entry which is preliminary data.</text>
</comment>
<accession>A0ABS1WIG0</accession>